<dbReference type="Proteomes" id="UP001152872">
    <property type="component" value="Unassembled WGS sequence"/>
</dbReference>
<reference evidence="1" key="1">
    <citation type="submission" date="2019-05" db="EMBL/GenBank/DDBJ databases">
        <title>Whole genome sequencing of Pseudanabaena catenata USMAC16.</title>
        <authorList>
            <person name="Khan Z."/>
            <person name="Omar W.M."/>
            <person name="Convey P."/>
            <person name="Merican F."/>
            <person name="Najimudin N."/>
        </authorList>
    </citation>
    <scope>NUCLEOTIDE SEQUENCE</scope>
    <source>
        <strain evidence="1">USMAC16</strain>
    </source>
</reference>
<name>A0A9X4RNR3_9CYAN</name>
<sequence length="55" mass="6189">MTPEESKVLKEHLKAAAAILLNNTPKEELKSFNSIELAVRDHLLKEVAPEIGKFF</sequence>
<proteinExistence type="predicted"/>
<organism evidence="1 2">
    <name type="scientific">Pseudanabaena catenata USMAC16</name>
    <dbReference type="NCBI Taxonomy" id="1855837"/>
    <lineage>
        <taxon>Bacteria</taxon>
        <taxon>Bacillati</taxon>
        <taxon>Cyanobacteriota</taxon>
        <taxon>Cyanophyceae</taxon>
        <taxon>Pseudanabaenales</taxon>
        <taxon>Pseudanabaenaceae</taxon>
        <taxon>Pseudanabaena</taxon>
    </lineage>
</organism>
<dbReference type="RefSeq" id="WP_009629801.1">
    <property type="nucleotide sequence ID" value="NZ_VBTY01000427.1"/>
</dbReference>
<accession>A0A9X4RNR3</accession>
<keyword evidence="2" id="KW-1185">Reference proteome</keyword>
<protein>
    <submittedName>
        <fullName evidence="1">Uncharacterized protein</fullName>
    </submittedName>
</protein>
<comment type="caution">
    <text evidence="1">The sequence shown here is derived from an EMBL/GenBank/DDBJ whole genome shotgun (WGS) entry which is preliminary data.</text>
</comment>
<gene>
    <name evidence="1" type="ORF">FEV09_23815</name>
</gene>
<evidence type="ECO:0000313" key="2">
    <source>
        <dbReference type="Proteomes" id="UP001152872"/>
    </source>
</evidence>
<dbReference type="AlphaFoldDB" id="A0A9X4RNR3"/>
<dbReference type="EMBL" id="VBTY01000427">
    <property type="protein sequence ID" value="MDG3497549.1"/>
    <property type="molecule type" value="Genomic_DNA"/>
</dbReference>
<evidence type="ECO:0000313" key="1">
    <source>
        <dbReference type="EMBL" id="MDG3497549.1"/>
    </source>
</evidence>